<evidence type="ECO:0000313" key="4">
    <source>
        <dbReference type="EMBL" id="QGY41560.1"/>
    </source>
</evidence>
<keyword evidence="1" id="KW-0238">DNA-binding</keyword>
<keyword evidence="5" id="KW-1185">Reference proteome</keyword>
<dbReference type="SMART" id="SM00530">
    <property type="entry name" value="HTH_XRE"/>
    <property type="match status" value="1"/>
</dbReference>
<evidence type="ECO:0000256" key="1">
    <source>
        <dbReference type="ARBA" id="ARBA00023125"/>
    </source>
</evidence>
<dbReference type="EMBL" id="CP046400">
    <property type="protein sequence ID" value="QGY41560.1"/>
    <property type="molecule type" value="Genomic_DNA"/>
</dbReference>
<evidence type="ECO:0000259" key="3">
    <source>
        <dbReference type="PROSITE" id="PS50943"/>
    </source>
</evidence>
<dbReference type="SUPFAM" id="SSF47413">
    <property type="entry name" value="lambda repressor-like DNA-binding domains"/>
    <property type="match status" value="1"/>
</dbReference>
<dbReference type="NCBIfam" id="TIGR02607">
    <property type="entry name" value="antidote_HigA"/>
    <property type="match status" value="1"/>
</dbReference>
<protein>
    <submittedName>
        <fullName evidence="4">HigA family addiction module antidote protein</fullName>
    </submittedName>
</protein>
<dbReference type="GO" id="GO:0003677">
    <property type="term" value="F:DNA binding"/>
    <property type="evidence" value="ECO:0007669"/>
    <property type="project" value="UniProtKB-KW"/>
</dbReference>
<dbReference type="Proteomes" id="UP000428328">
    <property type="component" value="Chromosome"/>
</dbReference>
<dbReference type="InterPro" id="IPR010982">
    <property type="entry name" value="Lambda_DNA-bd_dom_sf"/>
</dbReference>
<dbReference type="PANTHER" id="PTHR36924">
    <property type="entry name" value="ANTITOXIN HIGA-1"/>
    <property type="match status" value="1"/>
</dbReference>
<sequence>MGTMIRKPTHPGAIIRQDYMEPLSLTVTALAAHLGISRKHLSQVLHERASVTSGLALRLAKAFDTTPDLWLNLQRKRDLWEAERDTPGLENVEPLPGLQDIGKELR</sequence>
<dbReference type="InterPro" id="IPR013430">
    <property type="entry name" value="Toxin_antidote_HigA"/>
</dbReference>
<organism evidence="4 5">
    <name type="scientific">Pseudodesulfovibrio cashew</name>
    <dbReference type="NCBI Taxonomy" id="2678688"/>
    <lineage>
        <taxon>Bacteria</taxon>
        <taxon>Pseudomonadati</taxon>
        <taxon>Thermodesulfobacteriota</taxon>
        <taxon>Desulfovibrionia</taxon>
        <taxon>Desulfovibrionales</taxon>
        <taxon>Desulfovibrionaceae</taxon>
    </lineage>
</organism>
<dbReference type="AlphaFoldDB" id="A0A6I6JKP5"/>
<feature type="domain" description="HTH cro/C1-type" evidence="3">
    <location>
        <begin position="25"/>
        <end position="70"/>
    </location>
</feature>
<proteinExistence type="predicted"/>
<evidence type="ECO:0000256" key="2">
    <source>
        <dbReference type="SAM" id="MobiDB-lite"/>
    </source>
</evidence>
<accession>A0A6I6JKP5</accession>
<gene>
    <name evidence="4" type="ORF">GM415_16005</name>
</gene>
<dbReference type="Gene3D" id="1.10.260.40">
    <property type="entry name" value="lambda repressor-like DNA-binding domains"/>
    <property type="match status" value="1"/>
</dbReference>
<dbReference type="PANTHER" id="PTHR36924:SF1">
    <property type="entry name" value="ANTITOXIN HIGA-1"/>
    <property type="match status" value="1"/>
</dbReference>
<dbReference type="KEGG" id="psel:GM415_16005"/>
<dbReference type="CDD" id="cd00093">
    <property type="entry name" value="HTH_XRE"/>
    <property type="match status" value="1"/>
</dbReference>
<dbReference type="RefSeq" id="WP_158949959.1">
    <property type="nucleotide sequence ID" value="NZ_CP046400.1"/>
</dbReference>
<dbReference type="Pfam" id="PF01381">
    <property type="entry name" value="HTH_3"/>
    <property type="match status" value="1"/>
</dbReference>
<dbReference type="PROSITE" id="PS50943">
    <property type="entry name" value="HTH_CROC1"/>
    <property type="match status" value="1"/>
</dbReference>
<dbReference type="InterPro" id="IPR001387">
    <property type="entry name" value="Cro/C1-type_HTH"/>
</dbReference>
<name>A0A6I6JKP5_9BACT</name>
<feature type="region of interest" description="Disordered" evidence="2">
    <location>
        <begin position="86"/>
        <end position="106"/>
    </location>
</feature>
<evidence type="ECO:0000313" key="5">
    <source>
        <dbReference type="Proteomes" id="UP000428328"/>
    </source>
</evidence>
<reference evidence="4 5" key="1">
    <citation type="submission" date="2019-11" db="EMBL/GenBank/DDBJ databases">
        <authorList>
            <person name="Zheng R.K."/>
            <person name="Sun C.M."/>
        </authorList>
    </citation>
    <scope>NUCLEOTIDE SEQUENCE [LARGE SCALE GENOMIC DNA]</scope>
    <source>
        <strain evidence="4 5">SRB007</strain>
    </source>
</reference>